<reference evidence="2" key="1">
    <citation type="journal article" date="2007" name="PLoS Genet.">
        <title>Patterns and implications of gene gain and loss in the evolution of Prochlorococcus.</title>
        <authorList>
            <person name="Kettler G.C."/>
            <person name="Martiny A.C."/>
            <person name="Huang K."/>
            <person name="Zucker J."/>
            <person name="Coleman M.L."/>
            <person name="Rodrigue S."/>
            <person name="Chen F."/>
            <person name="Lapidus A."/>
            <person name="Ferriera S."/>
            <person name="Johnson J."/>
            <person name="Steglich C."/>
            <person name="Church G.M."/>
            <person name="Richardson P."/>
            <person name="Chisholm S.W."/>
        </authorList>
    </citation>
    <scope>NUCLEOTIDE SEQUENCE [LARGE SCALE GENOMIC DNA]</scope>
    <source>
        <strain evidence="2">NATL1A</strain>
    </source>
</reference>
<protein>
    <submittedName>
        <fullName evidence="1">Uncharacterized protein</fullName>
    </submittedName>
</protein>
<dbReference type="HOGENOM" id="CLU_2571035_0_0_3"/>
<dbReference type="Proteomes" id="UP000002592">
    <property type="component" value="Chromosome"/>
</dbReference>
<name>A2C2V7_PROM1</name>
<organism evidence="1 2">
    <name type="scientific">Prochlorococcus marinus (strain NATL1A)</name>
    <dbReference type="NCBI Taxonomy" id="167555"/>
    <lineage>
        <taxon>Bacteria</taxon>
        <taxon>Bacillati</taxon>
        <taxon>Cyanobacteriota</taxon>
        <taxon>Cyanophyceae</taxon>
        <taxon>Synechococcales</taxon>
        <taxon>Prochlorococcaceae</taxon>
        <taxon>Prochlorococcus</taxon>
    </lineage>
</organism>
<proteinExistence type="predicted"/>
<evidence type="ECO:0000313" key="2">
    <source>
        <dbReference type="Proteomes" id="UP000002592"/>
    </source>
</evidence>
<dbReference type="EMBL" id="CP000553">
    <property type="protein sequence ID" value="ABM75817.1"/>
    <property type="molecule type" value="Genomic_DNA"/>
</dbReference>
<sequence>MTVGLGRQVDYGYCAFGMTGRVGIKTQRFGSRGEGLNPLLKNRKRMSRGLAKKNYGWNYCQPDGDVLTRSGINNQINKSLI</sequence>
<accession>A2C2V7</accession>
<dbReference type="KEGG" id="pme:NATL1_12591"/>
<evidence type="ECO:0000313" key="1">
    <source>
        <dbReference type="EMBL" id="ABM75817.1"/>
    </source>
</evidence>
<dbReference type="AlphaFoldDB" id="A2C2V7"/>
<gene>
    <name evidence="1" type="ordered locus">NATL1_12591</name>
</gene>